<accession>A0A2K9NRJ0</accession>
<feature type="binding site" evidence="6">
    <location>
        <position position="151"/>
    </location>
    <ligand>
        <name>Mg(2+)</name>
        <dbReference type="ChEBI" id="CHEBI:18420"/>
        <label>1</label>
    </ligand>
</feature>
<feature type="active site" description="Proton acceptor" evidence="5">
    <location>
        <position position="249"/>
    </location>
</feature>
<protein>
    <submittedName>
        <fullName evidence="8">Exodeoxyribonuclease III</fullName>
    </submittedName>
</protein>
<dbReference type="PANTHER" id="PTHR22748">
    <property type="entry name" value="AP ENDONUCLEASE"/>
    <property type="match status" value="1"/>
</dbReference>
<feature type="site" description="Interaction with DNA substrate" evidence="7">
    <location>
        <position position="249"/>
    </location>
</feature>
<evidence type="ECO:0000256" key="2">
    <source>
        <dbReference type="ARBA" id="ARBA00022723"/>
    </source>
</evidence>
<feature type="site" description="Transition state stabilizer" evidence="7">
    <location>
        <position position="153"/>
    </location>
</feature>
<proteinExistence type="inferred from homology"/>
<dbReference type="GO" id="GO:0006284">
    <property type="term" value="P:base-excision repair"/>
    <property type="evidence" value="ECO:0007669"/>
    <property type="project" value="TreeGrafter"/>
</dbReference>
<dbReference type="NCBIfam" id="TIGR00633">
    <property type="entry name" value="xth"/>
    <property type="match status" value="1"/>
</dbReference>
<dbReference type="AlphaFoldDB" id="A0A2K9NRJ0"/>
<keyword evidence="2 6" id="KW-0479">Metal-binding</keyword>
<dbReference type="SUPFAM" id="SSF56219">
    <property type="entry name" value="DNase I-like"/>
    <property type="match status" value="1"/>
</dbReference>
<feature type="binding site" evidence="6">
    <location>
        <position position="7"/>
    </location>
    <ligand>
        <name>Mg(2+)</name>
        <dbReference type="ChEBI" id="CHEBI:18420"/>
        <label>1</label>
    </ligand>
</feature>
<evidence type="ECO:0000256" key="4">
    <source>
        <dbReference type="ARBA" id="ARBA00022842"/>
    </source>
</evidence>
<dbReference type="InterPro" id="IPR020847">
    <property type="entry name" value="AP_endonuclease_F1_BS"/>
</dbReference>
<dbReference type="GO" id="GO:0008311">
    <property type="term" value="F:double-stranded DNA 3'-5' DNA exonuclease activity"/>
    <property type="evidence" value="ECO:0007669"/>
    <property type="project" value="TreeGrafter"/>
</dbReference>
<dbReference type="InterPro" id="IPR005135">
    <property type="entry name" value="Endo/exonuclease/phosphatase"/>
</dbReference>
<dbReference type="InterPro" id="IPR004808">
    <property type="entry name" value="AP_endonuc_1"/>
</dbReference>
<dbReference type="KEGG" id="bsto:C0V70_08465"/>
<dbReference type="EMBL" id="CP025704">
    <property type="protein sequence ID" value="AUN98140.1"/>
    <property type="molecule type" value="Genomic_DNA"/>
</dbReference>
<dbReference type="PANTHER" id="PTHR22748:SF6">
    <property type="entry name" value="DNA-(APURINIC OR APYRIMIDINIC SITE) ENDONUCLEASE"/>
    <property type="match status" value="1"/>
</dbReference>
<dbReference type="RefSeq" id="WP_102243431.1">
    <property type="nucleotide sequence ID" value="NZ_CP025704.1"/>
</dbReference>
<keyword evidence="6" id="KW-0464">Manganese</keyword>
<gene>
    <name evidence="8" type="primary">xth</name>
    <name evidence="8" type="ORF">C0V70_08465</name>
</gene>
<reference evidence="8 9" key="1">
    <citation type="submission" date="2018-01" db="EMBL/GenBank/DDBJ databases">
        <title>Complete genome sequence of Bacteriovorax stolpii DSM12778.</title>
        <authorList>
            <person name="Tang B."/>
            <person name="Chang J."/>
        </authorList>
    </citation>
    <scope>NUCLEOTIDE SEQUENCE [LARGE SCALE GENOMIC DNA]</scope>
    <source>
        <strain evidence="8 9">DSM 12778</strain>
    </source>
</reference>
<feature type="binding site" evidence="6">
    <location>
        <position position="249"/>
    </location>
    <ligand>
        <name>Mg(2+)</name>
        <dbReference type="ChEBI" id="CHEBI:18420"/>
        <label>1</label>
    </ligand>
</feature>
<evidence type="ECO:0000313" key="8">
    <source>
        <dbReference type="EMBL" id="AUN98140.1"/>
    </source>
</evidence>
<dbReference type="Gene3D" id="3.60.10.10">
    <property type="entry name" value="Endonuclease/exonuclease/phosphatase"/>
    <property type="match status" value="1"/>
</dbReference>
<dbReference type="NCBIfam" id="TIGR00195">
    <property type="entry name" value="exoDNase_III"/>
    <property type="match status" value="1"/>
</dbReference>
<feature type="binding site" evidence="6">
    <location>
        <position position="35"/>
    </location>
    <ligand>
        <name>Mg(2+)</name>
        <dbReference type="ChEBI" id="CHEBI:18420"/>
        <label>1</label>
    </ligand>
</feature>
<dbReference type="OrthoDB" id="5289918at2"/>
<dbReference type="GO" id="GO:0003906">
    <property type="term" value="F:DNA-(apurinic or apyrimidinic site) endonuclease activity"/>
    <property type="evidence" value="ECO:0007669"/>
    <property type="project" value="TreeGrafter"/>
</dbReference>
<evidence type="ECO:0000313" key="9">
    <source>
        <dbReference type="Proteomes" id="UP000235584"/>
    </source>
</evidence>
<name>A0A2K9NRJ0_BACTC</name>
<dbReference type="PROSITE" id="PS51435">
    <property type="entry name" value="AP_NUCLEASE_F1_4"/>
    <property type="match status" value="1"/>
</dbReference>
<dbReference type="Pfam" id="PF03372">
    <property type="entry name" value="Exo_endo_phos"/>
    <property type="match status" value="1"/>
</dbReference>
<dbReference type="GO" id="GO:0008081">
    <property type="term" value="F:phosphoric diester hydrolase activity"/>
    <property type="evidence" value="ECO:0007669"/>
    <property type="project" value="TreeGrafter"/>
</dbReference>
<organism evidence="8 9">
    <name type="scientific">Bacteriovorax stolpii</name>
    <name type="common">Bdellovibrio stolpii</name>
    <dbReference type="NCBI Taxonomy" id="960"/>
    <lineage>
        <taxon>Bacteria</taxon>
        <taxon>Pseudomonadati</taxon>
        <taxon>Bdellovibrionota</taxon>
        <taxon>Bacteriovoracia</taxon>
        <taxon>Bacteriovoracales</taxon>
        <taxon>Bacteriovoracaceae</taxon>
        <taxon>Bacteriovorax</taxon>
    </lineage>
</organism>
<feature type="binding site" evidence="6">
    <location>
        <position position="248"/>
    </location>
    <ligand>
        <name>Mg(2+)</name>
        <dbReference type="ChEBI" id="CHEBI:18420"/>
        <label>1</label>
    </ligand>
</feature>
<keyword evidence="4 6" id="KW-0460">Magnesium</keyword>
<dbReference type="PROSITE" id="PS00726">
    <property type="entry name" value="AP_NUCLEASE_F1_1"/>
    <property type="match status" value="1"/>
</dbReference>
<feature type="active site" description="Proton donor/acceptor" evidence="5">
    <location>
        <position position="151"/>
    </location>
</feature>
<keyword evidence="3" id="KW-0378">Hydrolase</keyword>
<dbReference type="Proteomes" id="UP000235584">
    <property type="component" value="Chromosome"/>
</dbReference>
<evidence type="ECO:0000256" key="6">
    <source>
        <dbReference type="PIRSR" id="PIRSR604808-2"/>
    </source>
</evidence>
<comment type="similarity">
    <text evidence="1">Belongs to the DNA repair enzymes AP/ExoA family.</text>
</comment>
<evidence type="ECO:0000256" key="7">
    <source>
        <dbReference type="PIRSR" id="PIRSR604808-3"/>
    </source>
</evidence>
<comment type="cofactor">
    <cofactor evidence="6">
        <name>Mg(2+)</name>
        <dbReference type="ChEBI" id="CHEBI:18420"/>
    </cofactor>
    <cofactor evidence="6">
        <name>Mn(2+)</name>
        <dbReference type="ChEBI" id="CHEBI:29035"/>
    </cofactor>
    <text evidence="6">Probably binds two magnesium or manganese ions per subunit.</text>
</comment>
<sequence>MHIVTWNINGLRAVTQKGFAKWFEKSSPDIIALQEIKSTHEDVREILEGWSDFYEVYLNPATRKGYSGTALMIKKGSVPPLKVNIGIGIEKFDIEGRFIWAEYADFYVLTGYFPNGKEDHSRVDYKLEFSREVLKLAKKLSQKKGVLITGDLNTAHKEIDLARPKSNVNSTGFLPHERAFLDEMIEAGFADAFRLHYPDKKDEYTWWTYRGGCREKNIGWRLDYFFIDENIQKRMKKIKHLQDVMGSDHCPVEIIF</sequence>
<dbReference type="InterPro" id="IPR036691">
    <property type="entry name" value="Endo/exonu/phosph_ase_sf"/>
</dbReference>
<evidence type="ECO:0000256" key="3">
    <source>
        <dbReference type="ARBA" id="ARBA00022801"/>
    </source>
</evidence>
<feature type="site" description="Important for catalytic activity" evidence="7">
    <location>
        <position position="223"/>
    </location>
</feature>
<keyword evidence="9" id="KW-1185">Reference proteome</keyword>
<feature type="binding site" evidence="6">
    <location>
        <position position="153"/>
    </location>
    <ligand>
        <name>Mg(2+)</name>
        <dbReference type="ChEBI" id="CHEBI:18420"/>
        <label>1</label>
    </ligand>
</feature>
<dbReference type="GO" id="GO:0046872">
    <property type="term" value="F:metal ion binding"/>
    <property type="evidence" value="ECO:0007669"/>
    <property type="project" value="UniProtKB-KW"/>
</dbReference>
<feature type="active site" evidence="5">
    <location>
        <position position="112"/>
    </location>
</feature>
<dbReference type="GO" id="GO:0003677">
    <property type="term" value="F:DNA binding"/>
    <property type="evidence" value="ECO:0007669"/>
    <property type="project" value="InterPro"/>
</dbReference>
<evidence type="ECO:0000256" key="5">
    <source>
        <dbReference type="PIRSR" id="PIRSR604808-1"/>
    </source>
</evidence>
<evidence type="ECO:0000256" key="1">
    <source>
        <dbReference type="ARBA" id="ARBA00007092"/>
    </source>
</evidence>